<evidence type="ECO:0000256" key="1">
    <source>
        <dbReference type="ARBA" id="ARBA00001946"/>
    </source>
</evidence>
<reference evidence="14 15" key="1">
    <citation type="journal article" date="2017" name="Int. J. Syst. Evol. Microbiol.">
        <title>Pseudokineococcus basanitobsidens sp. nov., isolated from volcanic rock.</title>
        <authorList>
            <person name="Lee D.W."/>
            <person name="Park M.Y."/>
            <person name="Kim J.J."/>
            <person name="Kim B.S."/>
        </authorList>
    </citation>
    <scope>NUCLEOTIDE SEQUENCE [LARGE SCALE GENOMIC DNA]</scope>
    <source>
        <strain evidence="14 15">DSM 103726</strain>
    </source>
</reference>
<comment type="similarity">
    <text evidence="3 10 13">Belongs to the IPP transferase family.</text>
</comment>
<dbReference type="EMBL" id="JBBIAA010000005">
    <property type="protein sequence ID" value="MEJ5945102.1"/>
    <property type="molecule type" value="Genomic_DNA"/>
</dbReference>
<evidence type="ECO:0000256" key="9">
    <source>
        <dbReference type="ARBA" id="ARBA00049563"/>
    </source>
</evidence>
<feature type="site" description="Interaction with substrate tRNA" evidence="10">
    <location>
        <position position="139"/>
    </location>
</feature>
<comment type="subunit">
    <text evidence="10">Monomer.</text>
</comment>
<comment type="caution">
    <text evidence="14">The sequence shown here is derived from an EMBL/GenBank/DDBJ whole genome shotgun (WGS) entry which is preliminary data.</text>
</comment>
<feature type="binding site" evidence="10">
    <location>
        <begin position="29"/>
        <end position="34"/>
    </location>
    <ligand>
        <name>substrate</name>
    </ligand>
</feature>
<keyword evidence="15" id="KW-1185">Reference proteome</keyword>
<evidence type="ECO:0000256" key="5">
    <source>
        <dbReference type="ARBA" id="ARBA00022694"/>
    </source>
</evidence>
<keyword evidence="6 10" id="KW-0547">Nucleotide-binding</keyword>
<dbReference type="GO" id="GO:0052381">
    <property type="term" value="F:tRNA dimethylallyltransferase activity"/>
    <property type="evidence" value="ECO:0007669"/>
    <property type="project" value="UniProtKB-EC"/>
</dbReference>
<dbReference type="InterPro" id="IPR018022">
    <property type="entry name" value="IPT"/>
</dbReference>
<evidence type="ECO:0000256" key="3">
    <source>
        <dbReference type="ARBA" id="ARBA00005842"/>
    </source>
</evidence>
<feature type="binding site" evidence="10">
    <location>
        <begin position="27"/>
        <end position="34"/>
    </location>
    <ligand>
        <name>ATP</name>
        <dbReference type="ChEBI" id="CHEBI:30616"/>
    </ligand>
</feature>
<keyword evidence="7 10" id="KW-0067">ATP-binding</keyword>
<name>A0ABU8RJ38_9ACTN</name>
<dbReference type="EC" id="2.5.1.75" evidence="10"/>
<evidence type="ECO:0000256" key="8">
    <source>
        <dbReference type="ARBA" id="ARBA00022842"/>
    </source>
</evidence>
<dbReference type="InterPro" id="IPR027417">
    <property type="entry name" value="P-loop_NTPase"/>
</dbReference>
<dbReference type="Gene3D" id="1.10.20.140">
    <property type="match status" value="1"/>
</dbReference>
<evidence type="ECO:0000313" key="14">
    <source>
        <dbReference type="EMBL" id="MEJ5945102.1"/>
    </source>
</evidence>
<evidence type="ECO:0000256" key="2">
    <source>
        <dbReference type="ARBA" id="ARBA00003213"/>
    </source>
</evidence>
<organism evidence="14 15">
    <name type="scientific">Pseudokineococcus basanitobsidens</name>
    <dbReference type="NCBI Taxonomy" id="1926649"/>
    <lineage>
        <taxon>Bacteria</taxon>
        <taxon>Bacillati</taxon>
        <taxon>Actinomycetota</taxon>
        <taxon>Actinomycetes</taxon>
        <taxon>Kineosporiales</taxon>
        <taxon>Kineosporiaceae</taxon>
        <taxon>Pseudokineococcus</taxon>
    </lineage>
</organism>
<evidence type="ECO:0000256" key="10">
    <source>
        <dbReference type="HAMAP-Rule" id="MF_00185"/>
    </source>
</evidence>
<keyword evidence="8 10" id="KW-0460">Magnesium</keyword>
<dbReference type="InterPro" id="IPR039657">
    <property type="entry name" value="Dimethylallyltransferase"/>
</dbReference>
<evidence type="ECO:0000256" key="7">
    <source>
        <dbReference type="ARBA" id="ARBA00022840"/>
    </source>
</evidence>
<feature type="site" description="Interaction with substrate tRNA" evidence="10">
    <location>
        <position position="118"/>
    </location>
</feature>
<accession>A0ABU8RJ38</accession>
<evidence type="ECO:0000256" key="13">
    <source>
        <dbReference type="RuleBase" id="RU003785"/>
    </source>
</evidence>
<dbReference type="RefSeq" id="WP_339574485.1">
    <property type="nucleotide sequence ID" value="NZ_JBBIAA010000005.1"/>
</dbReference>
<evidence type="ECO:0000256" key="4">
    <source>
        <dbReference type="ARBA" id="ARBA00022679"/>
    </source>
</evidence>
<dbReference type="Pfam" id="PF01715">
    <property type="entry name" value="IPPT"/>
    <property type="match status" value="1"/>
</dbReference>
<evidence type="ECO:0000256" key="11">
    <source>
        <dbReference type="RuleBase" id="RU003783"/>
    </source>
</evidence>
<comment type="catalytic activity">
    <reaction evidence="9 10 11">
        <text>adenosine(37) in tRNA + dimethylallyl diphosphate = N(6)-dimethylallyladenosine(37) in tRNA + diphosphate</text>
        <dbReference type="Rhea" id="RHEA:26482"/>
        <dbReference type="Rhea" id="RHEA-COMP:10162"/>
        <dbReference type="Rhea" id="RHEA-COMP:10375"/>
        <dbReference type="ChEBI" id="CHEBI:33019"/>
        <dbReference type="ChEBI" id="CHEBI:57623"/>
        <dbReference type="ChEBI" id="CHEBI:74411"/>
        <dbReference type="ChEBI" id="CHEBI:74415"/>
        <dbReference type="EC" id="2.5.1.75"/>
    </reaction>
</comment>
<gene>
    <name evidence="10 14" type="primary">miaA</name>
    <name evidence="14" type="ORF">WDZ17_07300</name>
</gene>
<keyword evidence="4 10" id="KW-0808">Transferase</keyword>
<sequence>MPGPEDVPPVRTVPSRAGQPPLVAVVGSTATGKSDLGVALALALGGEVVGADASQLYRGMDVGTAKLAPDERRGVPHHLLDVLDVREEASVAAYQRRARAVVADVRARGRVPVLVGGSGLYVRSVLDGLDFPGTDAAVRARWQAEAERVGSAALHARLAELDPAAAADVLPSNERRVVRALEAIEVSGRPFSASLPRYEHPADLLPVVQVGLRVLRPELDARIDARVRRMAAHGLVEEVRRLEAGGLREGPTASRALGYAQVLSHLAGGCSLEDALEETARATRRFARRQESWFRRDPRVRWLDVAADERPDDLLARALDVVAAGSGVAPA</sequence>
<dbReference type="Gene3D" id="3.40.50.300">
    <property type="entry name" value="P-loop containing nucleotide triphosphate hydrolases"/>
    <property type="match status" value="1"/>
</dbReference>
<dbReference type="SUPFAM" id="SSF52540">
    <property type="entry name" value="P-loop containing nucleoside triphosphate hydrolases"/>
    <property type="match status" value="1"/>
</dbReference>
<dbReference type="PANTHER" id="PTHR11088">
    <property type="entry name" value="TRNA DIMETHYLALLYLTRANSFERASE"/>
    <property type="match status" value="1"/>
</dbReference>
<dbReference type="Proteomes" id="UP001387100">
    <property type="component" value="Unassembled WGS sequence"/>
</dbReference>
<dbReference type="HAMAP" id="MF_00185">
    <property type="entry name" value="IPP_trans"/>
    <property type="match status" value="1"/>
</dbReference>
<comment type="function">
    <text evidence="2 10 12">Catalyzes the transfer of a dimethylallyl group onto the adenine at position 37 in tRNAs that read codons beginning with uridine, leading to the formation of N6-(dimethylallyl)adenosine (i(6)A).</text>
</comment>
<comment type="caution">
    <text evidence="10">Lacks conserved residue(s) required for the propagation of feature annotation.</text>
</comment>
<dbReference type="NCBIfam" id="TIGR00174">
    <property type="entry name" value="miaA"/>
    <property type="match status" value="1"/>
</dbReference>
<evidence type="ECO:0000256" key="12">
    <source>
        <dbReference type="RuleBase" id="RU003784"/>
    </source>
</evidence>
<protein>
    <recommendedName>
        <fullName evidence="10">tRNA dimethylallyltransferase</fullName>
        <ecNumber evidence="10">2.5.1.75</ecNumber>
    </recommendedName>
    <alternativeName>
        <fullName evidence="10">Dimethylallyl diphosphate:tRNA dimethylallyltransferase</fullName>
        <shortName evidence="10">DMAPP:tRNA dimethylallyltransferase</shortName>
        <shortName evidence="10">DMATase</shortName>
    </alternativeName>
    <alternativeName>
        <fullName evidence="10">Isopentenyl-diphosphate:tRNA isopentenyltransferase</fullName>
        <shortName evidence="10">IPP transferase</shortName>
        <shortName evidence="10">IPPT</shortName>
        <shortName evidence="10">IPTase</shortName>
    </alternativeName>
</protein>
<proteinExistence type="inferred from homology"/>
<keyword evidence="5 10" id="KW-0819">tRNA processing</keyword>
<evidence type="ECO:0000313" key="15">
    <source>
        <dbReference type="Proteomes" id="UP001387100"/>
    </source>
</evidence>
<dbReference type="PANTHER" id="PTHR11088:SF60">
    <property type="entry name" value="TRNA DIMETHYLALLYLTRANSFERASE"/>
    <property type="match status" value="1"/>
</dbReference>
<evidence type="ECO:0000256" key="6">
    <source>
        <dbReference type="ARBA" id="ARBA00022741"/>
    </source>
</evidence>
<comment type="cofactor">
    <cofactor evidence="1 10">
        <name>Mg(2+)</name>
        <dbReference type="ChEBI" id="CHEBI:18420"/>
    </cofactor>
</comment>